<dbReference type="Pfam" id="PF11376">
    <property type="entry name" value="DUF3179"/>
    <property type="match status" value="1"/>
</dbReference>
<dbReference type="InParanoid" id="M0MNX1"/>
<accession>M0MNX1</accession>
<dbReference type="STRING" id="1227455.C449_02542"/>
<name>M0MNX1_9EURY</name>
<protein>
    <recommendedName>
        <fullName evidence="3">DUF3179 domain-containing protein</fullName>
    </recommendedName>
</protein>
<evidence type="ECO:0000313" key="2">
    <source>
        <dbReference type="Proteomes" id="UP000011669"/>
    </source>
</evidence>
<dbReference type="RefSeq" id="WP_006076329.1">
    <property type="nucleotide sequence ID" value="NZ_AOMD01000010.1"/>
</dbReference>
<comment type="caution">
    <text evidence="1">The sequence shown here is derived from an EMBL/GenBank/DDBJ whole genome shotgun (WGS) entry which is preliminary data.</text>
</comment>
<dbReference type="OrthoDB" id="2731at2157"/>
<dbReference type="AlphaFoldDB" id="M0MNX1"/>
<organism evidence="1 2">
    <name type="scientific">Halococcus saccharolyticus DSM 5350</name>
    <dbReference type="NCBI Taxonomy" id="1227455"/>
    <lineage>
        <taxon>Archaea</taxon>
        <taxon>Methanobacteriati</taxon>
        <taxon>Methanobacteriota</taxon>
        <taxon>Stenosarchaea group</taxon>
        <taxon>Halobacteria</taxon>
        <taxon>Halobacteriales</taxon>
        <taxon>Halococcaceae</taxon>
        <taxon>Halococcus</taxon>
    </lineage>
</organism>
<keyword evidence="2" id="KW-1185">Reference proteome</keyword>
<dbReference type="EMBL" id="AOMD01000010">
    <property type="protein sequence ID" value="EMA47043.1"/>
    <property type="molecule type" value="Genomic_DNA"/>
</dbReference>
<dbReference type="InterPro" id="IPR021516">
    <property type="entry name" value="DUF3179"/>
</dbReference>
<dbReference type="Proteomes" id="UP000011669">
    <property type="component" value="Unassembled WGS sequence"/>
</dbReference>
<gene>
    <name evidence="1" type="ORF">C449_02542</name>
</gene>
<evidence type="ECO:0008006" key="3">
    <source>
        <dbReference type="Google" id="ProtNLM"/>
    </source>
</evidence>
<dbReference type="PATRIC" id="fig|1227455.4.peg.519"/>
<reference evidence="1 2" key="1">
    <citation type="journal article" date="2014" name="PLoS Genet.">
        <title>Phylogenetically driven sequencing of extremely halophilic archaea reveals strategies for static and dynamic osmo-response.</title>
        <authorList>
            <person name="Becker E.A."/>
            <person name="Seitzer P.M."/>
            <person name="Tritt A."/>
            <person name="Larsen D."/>
            <person name="Krusor M."/>
            <person name="Yao A.I."/>
            <person name="Wu D."/>
            <person name="Madern D."/>
            <person name="Eisen J.A."/>
            <person name="Darling A.E."/>
            <person name="Facciotti M.T."/>
        </authorList>
    </citation>
    <scope>NUCLEOTIDE SEQUENCE [LARGE SCALE GENOMIC DNA]</scope>
    <source>
        <strain evidence="1 2">DSM 5350</strain>
    </source>
</reference>
<sequence>MNVRQVVPKDAIPSIDDPAFGADYFGDPDDLVIVVEPDAASVRPRAYPIRVLHYHEIVNDATGDRPIAVTWCPLCASAIVYDAVVDGRALTFGVSGKLADDDLVMYDRETDAEWKQSTGECLAGAFEGRSLAVLLAGTHSYERFAAEYPDGVVLQPPGGESETASADDTPATIRYDVEPYDAYFAGEGFGLDAHRDDGAATRTWDRTDLAPKAVVLGVERDGEVLGFPLERVREADGVVETTVGETDVVVFATPDSIHAFEHPGYAFEPTDDPHTVRADSTEWDVETGRGADGGRLERLPTRRLFAFAWQDDHGPETFFDG</sequence>
<proteinExistence type="predicted"/>
<evidence type="ECO:0000313" key="1">
    <source>
        <dbReference type="EMBL" id="EMA47043.1"/>
    </source>
</evidence>